<dbReference type="InterPro" id="IPR000838">
    <property type="entry name" value="RNA_pol_sigma70_ECF_CS"/>
</dbReference>
<keyword evidence="3 6" id="KW-0731">Sigma factor</keyword>
<accession>A0A328AZ84</accession>
<evidence type="ECO:0000313" key="9">
    <source>
        <dbReference type="EMBL" id="RAK59605.1"/>
    </source>
</evidence>
<keyword evidence="4 6" id="KW-0238">DNA-binding</keyword>
<name>A0A328AZ84_9CAUL</name>
<proteinExistence type="inferred from homology"/>
<dbReference type="SUPFAM" id="SSF88659">
    <property type="entry name" value="Sigma3 and sigma4 domains of RNA polymerase sigma factors"/>
    <property type="match status" value="1"/>
</dbReference>
<gene>
    <name evidence="9" type="ORF">DJ021_07210</name>
</gene>
<dbReference type="PANTHER" id="PTHR43133">
    <property type="entry name" value="RNA POLYMERASE ECF-TYPE SIGMA FACTO"/>
    <property type="match status" value="1"/>
</dbReference>
<dbReference type="InterPro" id="IPR014284">
    <property type="entry name" value="RNA_pol_sigma-70_dom"/>
</dbReference>
<dbReference type="InterPro" id="IPR039425">
    <property type="entry name" value="RNA_pol_sigma-70-like"/>
</dbReference>
<comment type="caution">
    <text evidence="9">The sequence shown here is derived from an EMBL/GenBank/DDBJ whole genome shotgun (WGS) entry which is preliminary data.</text>
</comment>
<dbReference type="AlphaFoldDB" id="A0A328AZ84"/>
<dbReference type="GO" id="GO:0016987">
    <property type="term" value="F:sigma factor activity"/>
    <property type="evidence" value="ECO:0007669"/>
    <property type="project" value="UniProtKB-KW"/>
</dbReference>
<evidence type="ECO:0000259" key="7">
    <source>
        <dbReference type="Pfam" id="PF04542"/>
    </source>
</evidence>
<feature type="domain" description="RNA polymerase sigma-70 region 2" evidence="7">
    <location>
        <begin position="41"/>
        <end position="107"/>
    </location>
</feature>
<dbReference type="NCBIfam" id="TIGR02937">
    <property type="entry name" value="sigma70-ECF"/>
    <property type="match status" value="1"/>
</dbReference>
<dbReference type="OrthoDB" id="9780326at2"/>
<protein>
    <recommendedName>
        <fullName evidence="6">RNA polymerase sigma factor</fullName>
    </recommendedName>
</protein>
<sequence>MLPIREEFILGPRDLDELRAASDEVLFTASRDGDELAFRTLVERHATLVQRLALNIVRDEQEAEDVAQEVFVSAWRKRLDWKPEAKFTTWLYRIAVNKAIDRYRMRRAVPESQEVITRIADAAVCAVEAPQQHQALERTEVAKSLHAALDTLPASQATALRLFYFEDLDVAKIATAMVTSEQSVRSLLKRGRQTLRTRLQRQKNLCADGSSAIPATARRAGR</sequence>
<keyword evidence="5 6" id="KW-0804">Transcription</keyword>
<evidence type="ECO:0000313" key="10">
    <source>
        <dbReference type="Proteomes" id="UP000249842"/>
    </source>
</evidence>
<dbReference type="Gene3D" id="1.10.1740.10">
    <property type="match status" value="1"/>
</dbReference>
<dbReference type="EMBL" id="QFYP01000001">
    <property type="protein sequence ID" value="RAK59605.1"/>
    <property type="molecule type" value="Genomic_DNA"/>
</dbReference>
<dbReference type="Proteomes" id="UP000249842">
    <property type="component" value="Unassembled WGS sequence"/>
</dbReference>
<evidence type="ECO:0000256" key="6">
    <source>
        <dbReference type="RuleBase" id="RU000716"/>
    </source>
</evidence>
<keyword evidence="10" id="KW-1185">Reference proteome</keyword>
<dbReference type="InterPro" id="IPR013324">
    <property type="entry name" value="RNA_pol_sigma_r3/r4-like"/>
</dbReference>
<dbReference type="GO" id="GO:0003677">
    <property type="term" value="F:DNA binding"/>
    <property type="evidence" value="ECO:0007669"/>
    <property type="project" value="UniProtKB-KW"/>
</dbReference>
<evidence type="ECO:0000256" key="2">
    <source>
        <dbReference type="ARBA" id="ARBA00023015"/>
    </source>
</evidence>
<evidence type="ECO:0000256" key="3">
    <source>
        <dbReference type="ARBA" id="ARBA00023082"/>
    </source>
</evidence>
<dbReference type="GO" id="GO:0006352">
    <property type="term" value="P:DNA-templated transcription initiation"/>
    <property type="evidence" value="ECO:0007669"/>
    <property type="project" value="InterPro"/>
</dbReference>
<dbReference type="PROSITE" id="PS01063">
    <property type="entry name" value="SIGMA70_ECF"/>
    <property type="match status" value="1"/>
</dbReference>
<reference evidence="10" key="1">
    <citation type="submission" date="2018-05" db="EMBL/GenBank/DDBJ databases">
        <authorList>
            <person name="Li X."/>
        </authorList>
    </citation>
    <scope>NUCLEOTIDE SEQUENCE [LARGE SCALE GENOMIC DNA]</scope>
    <source>
        <strain evidence="10">HKS-05</strain>
    </source>
</reference>
<dbReference type="InterPro" id="IPR007627">
    <property type="entry name" value="RNA_pol_sigma70_r2"/>
</dbReference>
<dbReference type="Gene3D" id="1.10.10.10">
    <property type="entry name" value="Winged helix-like DNA-binding domain superfamily/Winged helix DNA-binding domain"/>
    <property type="match status" value="1"/>
</dbReference>
<dbReference type="InterPro" id="IPR013249">
    <property type="entry name" value="RNA_pol_sigma70_r4_t2"/>
</dbReference>
<dbReference type="PANTHER" id="PTHR43133:SF8">
    <property type="entry name" value="RNA POLYMERASE SIGMA FACTOR HI_1459-RELATED"/>
    <property type="match status" value="1"/>
</dbReference>
<evidence type="ECO:0000256" key="1">
    <source>
        <dbReference type="ARBA" id="ARBA00010641"/>
    </source>
</evidence>
<dbReference type="InterPro" id="IPR013325">
    <property type="entry name" value="RNA_pol_sigma_r2"/>
</dbReference>
<evidence type="ECO:0000259" key="8">
    <source>
        <dbReference type="Pfam" id="PF08281"/>
    </source>
</evidence>
<evidence type="ECO:0000256" key="4">
    <source>
        <dbReference type="ARBA" id="ARBA00023125"/>
    </source>
</evidence>
<dbReference type="Pfam" id="PF04542">
    <property type="entry name" value="Sigma70_r2"/>
    <property type="match status" value="1"/>
</dbReference>
<evidence type="ECO:0000256" key="5">
    <source>
        <dbReference type="ARBA" id="ARBA00023163"/>
    </source>
</evidence>
<feature type="domain" description="RNA polymerase sigma factor 70 region 4 type 2" evidence="8">
    <location>
        <begin position="144"/>
        <end position="195"/>
    </location>
</feature>
<dbReference type="InterPro" id="IPR036388">
    <property type="entry name" value="WH-like_DNA-bd_sf"/>
</dbReference>
<keyword evidence="2 6" id="KW-0805">Transcription regulation</keyword>
<dbReference type="SUPFAM" id="SSF88946">
    <property type="entry name" value="Sigma2 domain of RNA polymerase sigma factors"/>
    <property type="match status" value="1"/>
</dbReference>
<organism evidence="9 10">
    <name type="scientific">Phenylobacterium hankyongense</name>
    <dbReference type="NCBI Taxonomy" id="1813876"/>
    <lineage>
        <taxon>Bacteria</taxon>
        <taxon>Pseudomonadati</taxon>
        <taxon>Pseudomonadota</taxon>
        <taxon>Alphaproteobacteria</taxon>
        <taxon>Caulobacterales</taxon>
        <taxon>Caulobacteraceae</taxon>
        <taxon>Phenylobacterium</taxon>
    </lineage>
</organism>
<comment type="similarity">
    <text evidence="1 6">Belongs to the sigma-70 factor family. ECF subfamily.</text>
</comment>
<dbReference type="Pfam" id="PF08281">
    <property type="entry name" value="Sigma70_r4_2"/>
    <property type="match status" value="1"/>
</dbReference>